<evidence type="ECO:0000313" key="1">
    <source>
        <dbReference type="EMBL" id="KAE9156454.1"/>
    </source>
</evidence>
<protein>
    <submittedName>
        <fullName evidence="1">Uncharacterized protein</fullName>
    </submittedName>
</protein>
<comment type="caution">
    <text evidence="1">The sequence shown here is derived from an EMBL/GenBank/DDBJ whole genome shotgun (WGS) entry which is preliminary data.</text>
</comment>
<accession>A0A6G0M6G5</accession>
<sequence length="220" mass="24519">KADMPLANFGDRDWNLLAPSNDTLSAINPDNSAIISAAKIFKYLQSLKDHADVEHQVVINRYTRTFKCASDGLQTFAKDAVTSDEYHVLVQWMYDHCAAGGTDVKPPLNPSGSISDDVLKGDNVAPLVNDDKINRQFMTKLDFYYEIKNHYADKNAELVGDAAVANLRSAETMKLEKKLADCIEEASERFGYKPDKKSNDDPQDHLKNAIAWVQDTCMAS</sequence>
<dbReference type="EMBL" id="QXGC01010801">
    <property type="protein sequence ID" value="KAE9156454.1"/>
    <property type="molecule type" value="Genomic_DNA"/>
</dbReference>
<dbReference type="Proteomes" id="UP000476176">
    <property type="component" value="Unassembled WGS sequence"/>
</dbReference>
<feature type="non-terminal residue" evidence="1">
    <location>
        <position position="1"/>
    </location>
</feature>
<reference evidence="1 2" key="1">
    <citation type="submission" date="2018-09" db="EMBL/GenBank/DDBJ databases">
        <title>Genomic investigation of the strawberry pathogen Phytophthora fragariae indicates pathogenicity is determined by transcriptional variation in three key races.</title>
        <authorList>
            <person name="Adams T.M."/>
            <person name="Armitage A.D."/>
            <person name="Sobczyk M.K."/>
            <person name="Bates H.J."/>
            <person name="Dunwell J.M."/>
            <person name="Nellist C.F."/>
            <person name="Harrison R.J."/>
        </authorList>
    </citation>
    <scope>NUCLEOTIDE SEQUENCE [LARGE SCALE GENOMIC DNA]</scope>
    <source>
        <strain evidence="1 2">BC-23</strain>
    </source>
</reference>
<dbReference type="AlphaFoldDB" id="A0A6G0M6G5"/>
<proteinExistence type="predicted"/>
<evidence type="ECO:0000313" key="2">
    <source>
        <dbReference type="Proteomes" id="UP000476176"/>
    </source>
</evidence>
<organism evidence="1 2">
    <name type="scientific">Phytophthora fragariae</name>
    <dbReference type="NCBI Taxonomy" id="53985"/>
    <lineage>
        <taxon>Eukaryota</taxon>
        <taxon>Sar</taxon>
        <taxon>Stramenopiles</taxon>
        <taxon>Oomycota</taxon>
        <taxon>Peronosporomycetes</taxon>
        <taxon>Peronosporales</taxon>
        <taxon>Peronosporaceae</taxon>
        <taxon>Phytophthora</taxon>
    </lineage>
</organism>
<name>A0A6G0M6G5_9STRA</name>
<gene>
    <name evidence="1" type="ORF">PF004_g32585</name>
</gene>